<name>A0A2W3YPU3_9ENTE</name>
<gene>
    <name evidence="3" type="ORF">CI088_17000</name>
</gene>
<dbReference type="Pfam" id="PF02645">
    <property type="entry name" value="DegV"/>
    <property type="match status" value="1"/>
</dbReference>
<evidence type="ECO:0000313" key="3">
    <source>
        <dbReference type="EMBL" id="PZL69946.1"/>
    </source>
</evidence>
<organism evidence="3 4">
    <name type="scientific">Enterococcus plantarum</name>
    <dbReference type="NCBI Taxonomy" id="1077675"/>
    <lineage>
        <taxon>Bacteria</taxon>
        <taxon>Bacillati</taxon>
        <taxon>Bacillota</taxon>
        <taxon>Bacilli</taxon>
        <taxon>Lactobacillales</taxon>
        <taxon>Enterococcaceae</taxon>
        <taxon>Enterococcus</taxon>
    </lineage>
</organism>
<dbReference type="Proteomes" id="UP000249828">
    <property type="component" value="Unassembled WGS sequence"/>
</dbReference>
<dbReference type="NCBIfam" id="TIGR00762">
    <property type="entry name" value="DegV"/>
    <property type="match status" value="1"/>
</dbReference>
<dbReference type="InterPro" id="IPR050270">
    <property type="entry name" value="DegV_domain_contain"/>
</dbReference>
<dbReference type="PANTHER" id="PTHR33434:SF3">
    <property type="entry name" value="DEGV DOMAIN-CONTAINING PROTEIN YITS"/>
    <property type="match status" value="1"/>
</dbReference>
<sequence length="291" mass="32186">MTFKLMTDSCCDLPYTYLEANDVDFISMTIQINGKELVDDLGKTFDYDWFLQEIKTGGMPTTSQVNVGRYIEFFRPFVEKQIPIVYLAFSSGLSGSYQSAMQAVDILKEEHPDAVIYVVDTKAASLGEGLLVSEVIELKANGHSIDEILLWLSDNTMTVHSWVTVDDLKHLERGGRISKAAAAIGGLMNVKPIIVVDDQGKLQNIGKVRGRSKALKKLADETVQGMTEPLKQTVFIAYAGDLESAERVKALIEEKIQVKEIRLHPLGPTITSHTGNGCIAVFSRGKRRETS</sequence>
<keyword evidence="4" id="KW-1185">Reference proteome</keyword>
<evidence type="ECO:0000256" key="2">
    <source>
        <dbReference type="ARBA" id="ARBA00023121"/>
    </source>
</evidence>
<dbReference type="PROSITE" id="PS51482">
    <property type="entry name" value="DEGV"/>
    <property type="match status" value="1"/>
</dbReference>
<dbReference type="InterPro" id="IPR043168">
    <property type="entry name" value="DegV_C"/>
</dbReference>
<evidence type="ECO:0000256" key="1">
    <source>
        <dbReference type="ARBA" id="ARBA00003238"/>
    </source>
</evidence>
<evidence type="ECO:0000313" key="4">
    <source>
        <dbReference type="Proteomes" id="UP000249828"/>
    </source>
</evidence>
<comment type="function">
    <text evidence="1">May bind long-chain fatty acids, such as palmitate, and may play a role in lipid transport or fatty acid metabolism.</text>
</comment>
<comment type="caution">
    <text evidence="3">The sequence shown here is derived from an EMBL/GenBank/DDBJ whole genome shotgun (WGS) entry which is preliminary data.</text>
</comment>
<dbReference type="GO" id="GO:0008289">
    <property type="term" value="F:lipid binding"/>
    <property type="evidence" value="ECO:0007669"/>
    <property type="project" value="UniProtKB-KW"/>
</dbReference>
<proteinExistence type="predicted"/>
<dbReference type="AlphaFoldDB" id="A0A2W3YPU3"/>
<dbReference type="Gene3D" id="3.40.50.10440">
    <property type="entry name" value="Dihydroxyacetone kinase, domain 1"/>
    <property type="match status" value="1"/>
</dbReference>
<dbReference type="EMBL" id="PIEU01000129">
    <property type="protein sequence ID" value="PZL69946.1"/>
    <property type="molecule type" value="Genomic_DNA"/>
</dbReference>
<dbReference type="Gene3D" id="3.30.1180.10">
    <property type="match status" value="1"/>
</dbReference>
<dbReference type="InterPro" id="IPR003797">
    <property type="entry name" value="DegV"/>
</dbReference>
<dbReference type="STRING" id="1077675.BCR22_10350"/>
<accession>A0A2W3YPU3</accession>
<dbReference type="PANTHER" id="PTHR33434">
    <property type="entry name" value="DEGV DOMAIN-CONTAINING PROTEIN DR_1986-RELATED"/>
    <property type="match status" value="1"/>
</dbReference>
<keyword evidence="2" id="KW-0446">Lipid-binding</keyword>
<protein>
    <submittedName>
        <fullName evidence="3">DegV family protein</fullName>
    </submittedName>
</protein>
<dbReference type="RefSeq" id="WP_111249030.1">
    <property type="nucleotide sequence ID" value="NZ_PIEU01000129.1"/>
</dbReference>
<reference evidence="3 4" key="1">
    <citation type="submission" date="2017-11" db="EMBL/GenBank/DDBJ databases">
        <title>Draft genome sequence of Enterococcus plantarum TRW2 strain isolated from lettuce.</title>
        <authorList>
            <person name="Kim E.B."/>
            <person name="Marco M.L."/>
            <person name="Williams T.R."/>
            <person name="You I.H."/>
        </authorList>
    </citation>
    <scope>NUCLEOTIDE SEQUENCE [LARGE SCALE GENOMIC DNA]</scope>
    <source>
        <strain evidence="3 4">TRW2</strain>
    </source>
</reference>
<dbReference type="SUPFAM" id="SSF82549">
    <property type="entry name" value="DAK1/DegV-like"/>
    <property type="match status" value="1"/>
</dbReference>
<dbReference type="Gene3D" id="2.20.28.50">
    <property type="entry name" value="degv family protein"/>
    <property type="match status" value="1"/>
</dbReference>